<feature type="coiled-coil region" evidence="1">
    <location>
        <begin position="105"/>
        <end position="132"/>
    </location>
</feature>
<evidence type="ECO:0000256" key="2">
    <source>
        <dbReference type="SAM" id="Phobius"/>
    </source>
</evidence>
<keyword evidence="1" id="KW-0175">Coiled coil</keyword>
<keyword evidence="2" id="KW-0472">Membrane</keyword>
<comment type="caution">
    <text evidence="3">The sequence shown here is derived from an EMBL/GenBank/DDBJ whole genome shotgun (WGS) entry which is preliminary data.</text>
</comment>
<gene>
    <name evidence="3" type="ORF">LVIROSA_LOCUS26902</name>
</gene>
<accession>A0AAU9NT63</accession>
<keyword evidence="2" id="KW-1133">Transmembrane helix</keyword>
<dbReference type="Proteomes" id="UP001157418">
    <property type="component" value="Unassembled WGS sequence"/>
</dbReference>
<organism evidence="3 4">
    <name type="scientific">Lactuca virosa</name>
    <dbReference type="NCBI Taxonomy" id="75947"/>
    <lineage>
        <taxon>Eukaryota</taxon>
        <taxon>Viridiplantae</taxon>
        <taxon>Streptophyta</taxon>
        <taxon>Embryophyta</taxon>
        <taxon>Tracheophyta</taxon>
        <taxon>Spermatophyta</taxon>
        <taxon>Magnoliopsida</taxon>
        <taxon>eudicotyledons</taxon>
        <taxon>Gunneridae</taxon>
        <taxon>Pentapetalae</taxon>
        <taxon>asterids</taxon>
        <taxon>campanulids</taxon>
        <taxon>Asterales</taxon>
        <taxon>Asteraceae</taxon>
        <taxon>Cichorioideae</taxon>
        <taxon>Cichorieae</taxon>
        <taxon>Lactucinae</taxon>
        <taxon>Lactuca</taxon>
    </lineage>
</organism>
<dbReference type="EMBL" id="CAKMRJ010005412">
    <property type="protein sequence ID" value="CAH1440790.1"/>
    <property type="molecule type" value="Genomic_DNA"/>
</dbReference>
<reference evidence="3 4" key="1">
    <citation type="submission" date="2022-01" db="EMBL/GenBank/DDBJ databases">
        <authorList>
            <person name="Xiong W."/>
            <person name="Schranz E."/>
        </authorList>
    </citation>
    <scope>NUCLEOTIDE SEQUENCE [LARGE SCALE GENOMIC DNA]</scope>
</reference>
<keyword evidence="4" id="KW-1185">Reference proteome</keyword>
<keyword evidence="2" id="KW-0812">Transmembrane</keyword>
<evidence type="ECO:0000313" key="3">
    <source>
        <dbReference type="EMBL" id="CAH1440790.1"/>
    </source>
</evidence>
<feature type="transmembrane region" description="Helical" evidence="2">
    <location>
        <begin position="6"/>
        <end position="27"/>
    </location>
</feature>
<proteinExistence type="predicted"/>
<evidence type="ECO:0000313" key="4">
    <source>
        <dbReference type="Proteomes" id="UP001157418"/>
    </source>
</evidence>
<sequence length="205" mass="23091">MTLLLVVVTILVIDGMTLLVVVIVLVVDRTTLPVAVTVLVAGLKTPVLISNSDRDQKELKCIPTFLELVLITHLTAEAKKKFKAKDYNIIQKLEFCTPTAGAICVLELEQAHAELARQNGEMAERLAQMEKQMAEMLEFMRRYDVRCCERFCRVSLKFLEFLSRKSVTKSYQQTCFSEIILGDLSEINFLGNSPEINFLGNKVSS</sequence>
<protein>
    <submittedName>
        <fullName evidence="3">Uncharacterized protein</fullName>
    </submittedName>
</protein>
<dbReference type="AlphaFoldDB" id="A0AAU9NT63"/>
<evidence type="ECO:0000256" key="1">
    <source>
        <dbReference type="SAM" id="Coils"/>
    </source>
</evidence>
<name>A0AAU9NT63_9ASTR</name>